<sequence length="127" mass="13177">MGFGGGEGTGEIGAACLGVGPREVRHSHCPPLREVSGQGWRYGSGLSGRNHPVENSTARVSRGRRGPPGFHRFPGLSTGCAQVYPQDVRSLCTVGGYPQSPGQKGFIAFLFDGGEAVDNFGGELSTG</sequence>
<dbReference type="AlphaFoldDB" id="J7L8S3"/>
<evidence type="ECO:0000256" key="1">
    <source>
        <dbReference type="SAM" id="MobiDB-lite"/>
    </source>
</evidence>
<reference evidence="3" key="2">
    <citation type="submission" date="2012-08" db="EMBL/GenBank/DDBJ databases">
        <title>Whole-genome sequence of Nocardiopsis alba strain ATCC BAA-2165 associated with honeybees.</title>
        <authorList>
            <person name="Qiao J."/>
            <person name="Chen L."/>
            <person name="Li Y."/>
            <person name="Wang J."/>
            <person name="Zhang W."/>
            <person name="Chen S."/>
        </authorList>
    </citation>
    <scope>NUCLEOTIDE SEQUENCE [LARGE SCALE GENOMIC DNA]</scope>
    <source>
        <strain evidence="3">ATCC BAA-2165 / BE74</strain>
    </source>
</reference>
<name>J7L8S3_NOCAA</name>
<evidence type="ECO:0000313" key="3">
    <source>
        <dbReference type="Proteomes" id="UP000003779"/>
    </source>
</evidence>
<accession>J7L8S3</accession>
<proteinExistence type="predicted"/>
<dbReference type="Proteomes" id="UP000003779">
    <property type="component" value="Chromosome"/>
</dbReference>
<dbReference type="EMBL" id="CP003788">
    <property type="protein sequence ID" value="AFR09051.1"/>
    <property type="molecule type" value="Genomic_DNA"/>
</dbReference>
<gene>
    <name evidence="2" type="ordered locus">B005_1967</name>
</gene>
<feature type="region of interest" description="Disordered" evidence="1">
    <location>
        <begin position="40"/>
        <end position="68"/>
    </location>
</feature>
<organism evidence="2 3">
    <name type="scientific">Nocardiopsis alba (strain ATCC BAA-2165 / BE74)</name>
    <dbReference type="NCBI Taxonomy" id="1205910"/>
    <lineage>
        <taxon>Bacteria</taxon>
        <taxon>Bacillati</taxon>
        <taxon>Actinomycetota</taxon>
        <taxon>Actinomycetes</taxon>
        <taxon>Streptosporangiales</taxon>
        <taxon>Nocardiopsidaceae</taxon>
        <taxon>Nocardiopsis</taxon>
    </lineage>
</organism>
<dbReference type="PATRIC" id="fig|1205910.3.peg.1858"/>
<evidence type="ECO:0000313" key="2">
    <source>
        <dbReference type="EMBL" id="AFR09051.1"/>
    </source>
</evidence>
<protein>
    <submittedName>
        <fullName evidence="2">Uncharacterized protein</fullName>
    </submittedName>
</protein>
<dbReference type="STRING" id="1205910.B005_1967"/>
<dbReference type="KEGG" id="nal:B005_1967"/>
<dbReference type="HOGENOM" id="CLU_1968237_0_0_11"/>
<reference evidence="2 3" key="1">
    <citation type="journal article" date="2012" name="J. Bacteriol.">
        <title>Whole-Genome Sequence of Nocardiopsis alba Strain ATCC BAA-2165, Associated with Honeybees.</title>
        <authorList>
            <person name="Qiao J."/>
            <person name="Chen L."/>
            <person name="Li Y."/>
            <person name="Wang J."/>
            <person name="Zhang W."/>
            <person name="Chen S."/>
        </authorList>
    </citation>
    <scope>NUCLEOTIDE SEQUENCE [LARGE SCALE GENOMIC DNA]</scope>
    <source>
        <strain evidence="3">ATCC BAA-2165 / BE74</strain>
    </source>
</reference>